<keyword evidence="4" id="KW-1185">Reference proteome</keyword>
<dbReference type="PANTHER" id="PTHR16155:SF18">
    <property type="entry name" value="STERILE ALPHA MOTIF DOMAIN-CONTAINING PROTEIN 9-LIKE"/>
    <property type="match status" value="1"/>
</dbReference>
<evidence type="ECO:0000259" key="2">
    <source>
        <dbReference type="PROSITE" id="PS50105"/>
    </source>
</evidence>
<proteinExistence type="predicted"/>
<dbReference type="Ensembl" id="ENSEBUT00000028090.1">
    <property type="protein sequence ID" value="ENSEBUP00000027514.1"/>
    <property type="gene ID" value="ENSEBUG00000016854.1"/>
</dbReference>
<accession>A0A8C4RBG1</accession>
<dbReference type="InterPro" id="IPR013761">
    <property type="entry name" value="SAM/pointed_sf"/>
</dbReference>
<dbReference type="InterPro" id="IPR001660">
    <property type="entry name" value="SAM"/>
</dbReference>
<dbReference type="SUPFAM" id="SSF47769">
    <property type="entry name" value="SAM/Pointed domain"/>
    <property type="match status" value="1"/>
</dbReference>
<reference evidence="3" key="1">
    <citation type="submission" date="2025-08" db="UniProtKB">
        <authorList>
            <consortium name="Ensembl"/>
        </authorList>
    </citation>
    <scope>IDENTIFICATION</scope>
</reference>
<dbReference type="Gene3D" id="1.10.150.50">
    <property type="entry name" value="Transcription Factor, Ets-1"/>
    <property type="match status" value="1"/>
</dbReference>
<organism evidence="3 4">
    <name type="scientific">Eptatretus burgeri</name>
    <name type="common">Inshore hagfish</name>
    <dbReference type="NCBI Taxonomy" id="7764"/>
    <lineage>
        <taxon>Eukaryota</taxon>
        <taxon>Metazoa</taxon>
        <taxon>Chordata</taxon>
        <taxon>Craniata</taxon>
        <taxon>Vertebrata</taxon>
        <taxon>Cyclostomata</taxon>
        <taxon>Myxini</taxon>
        <taxon>Myxiniformes</taxon>
        <taxon>Myxinidae</taxon>
        <taxon>Eptatretinae</taxon>
        <taxon>Eptatretus</taxon>
    </lineage>
</organism>
<evidence type="ECO:0000313" key="4">
    <source>
        <dbReference type="Proteomes" id="UP000694388"/>
    </source>
</evidence>
<sequence length="1536" mass="177102">MEQWGRQEVRQWLLDEVHILPKHADKLFKEEVTGPVMQELTKEDLSKFKIPHDQIMLIIGKRNDHLKSVQDKERLETGVASTSPADRNASEFSNKTNAKSETQKQENITTPVHNHCSPSPFDLLHTSHRYIKGSTLPPETGKINYMEPVHEYKLYKCQDVDVVSRMKKFCNEVLRFAAGCMNRRTNGTIHFGVGDTKSGYAHGEIVGVHVNGDKSKFEESLLKSISKHFKNNPHDAEECIRPPRFVEVISESYMSLNEFVIEVDVEPGSQICKETVYEVDQMIIVDHNWKIDKGHLFVRKGSATKDLTANQDGRVSWEMRKKLDDNVKTWTKEREMKEKKGIQKKRCEENGGLKLMKLITAGKESFDDSGYEHYILVVNKADKTQLENLEFVKHINWFAVLDFDPESDQSGLCNQVRSTKAANLHFPEQFLESEDVSSLVKNLHLYNQTSWIFCNGRDNVCDQKYRPMDPRQFQKERSNDLSQLVNVICRRDIMPVGKYLVVFLVLLKVEQLIDPMMEAYFDFYKTMKGLEDILVITDESESFESWIGLAHLKVDKIDVQNRSVYNMPLKNVNATLLKMQGATRSNTRYLCTSSKGSCVLAESDENSWSYLTVICQNECKDTDLEKDETKLDDFRKRVEKAFYKGGKVSPWNFYFAERSKKTFIKRDSFDSLSNTIESALKYDSVVKTVNLFHHPGCGGTTLAWNMLWNFREKYRCAAVKDSQTDFQEISRQVVDLLMYGEMDSNACYTPVLLLIDDLEENEGIRTLESQIRAAIDERCVRFDNTLVIILNCMRSQEPEKRQKNTILDSVILKQELSISEQEIFKQKLQELQKEYDAVDTFLSFMIMAENFDEKYIENATRNMLKGIDKHSKSTKLIKYLALMNAYVQNSCVSVATCEILLDIPTVRSKIWMPLTLQSVWSEQAQLLLKIDRQYSAFESVRMKHHLVAEQVVKLLENEYQCPQCDIAMELLREDDLFELSMGREMLTKFVKSMIITREKKEHGAEADTRFSPLLEDIMLKESTEKAEEVLLCTAERFSENAFVAQALARYYYLQKSNFTEARKWAKKATGLASTSSYIADTNGQICKHELKEVFNLKALKSEKVFLSPDRLEKAIALTEEACGFFKECQSCAKKEEDDLNLSGYFGEVDVGLHFVHVLGLTKIFDNTNPVLKSNMISYLKGTIDLYQMPREDKELRQTVNLLKSKEYVMMNLHRNITESLHTLDDATKLLKPRHVAKEIPESRHLQGITKLYKVYITTFCPDESEEQQECQSYSELQSRTKIERRKGDRLAGLMFYLTSEEKKKEDKKKDLSLIIHEYEKIILNSPPHNVLPERCNLVMATIILHWIDSTQIEGAGLYARLQQDVKEMVKITKKNINNLGLFFLATLFLWPTLDSTENDLLQLQASVETLQRAFRKKFNGFSRTRQTLAFFFLGKGREIQGLWKNTQAACGSMGDILKNKQVENLLRRVNGTTDERGQTIYLDHKVCSPQGSSELIKIPVRPVNLGQIRRGRSIERVSFFVGFALDGPIAYNVQPL</sequence>
<dbReference type="PANTHER" id="PTHR16155">
    <property type="entry name" value="DED DOMAIN-CONTAINING PROTEIN"/>
    <property type="match status" value="1"/>
</dbReference>
<dbReference type="PROSITE" id="PS50105">
    <property type="entry name" value="SAM_DOMAIN"/>
    <property type="match status" value="1"/>
</dbReference>
<feature type="region of interest" description="Disordered" evidence="1">
    <location>
        <begin position="73"/>
        <end position="116"/>
    </location>
</feature>
<dbReference type="GeneTree" id="ENSGT00390000013973"/>
<dbReference type="Proteomes" id="UP000694388">
    <property type="component" value="Unplaced"/>
</dbReference>
<evidence type="ECO:0000256" key="1">
    <source>
        <dbReference type="SAM" id="MobiDB-lite"/>
    </source>
</evidence>
<dbReference type="GO" id="GO:0005737">
    <property type="term" value="C:cytoplasm"/>
    <property type="evidence" value="ECO:0007669"/>
    <property type="project" value="TreeGrafter"/>
</dbReference>
<dbReference type="OMA" id="DEENQWK"/>
<feature type="domain" description="SAM" evidence="2">
    <location>
        <begin position="4"/>
        <end position="75"/>
    </location>
</feature>
<protein>
    <recommendedName>
        <fullName evidence="2">SAM domain-containing protein</fullName>
    </recommendedName>
</protein>
<feature type="compositionally biased region" description="Polar residues" evidence="1">
    <location>
        <begin position="79"/>
        <end position="112"/>
    </location>
</feature>
<evidence type="ECO:0000313" key="3">
    <source>
        <dbReference type="Ensembl" id="ENSEBUP00000027514.1"/>
    </source>
</evidence>
<reference evidence="3" key="2">
    <citation type="submission" date="2025-09" db="UniProtKB">
        <authorList>
            <consortium name="Ensembl"/>
        </authorList>
    </citation>
    <scope>IDENTIFICATION</scope>
</reference>
<name>A0A8C4RBG1_EPTBU</name>